<dbReference type="Proteomes" id="UP000309488">
    <property type="component" value="Unassembled WGS sequence"/>
</dbReference>
<comment type="caution">
    <text evidence="2">The sequence shown here is derived from an EMBL/GenBank/DDBJ whole genome shotgun (WGS) entry which is preliminary data.</text>
</comment>
<name>A0A4U1CSY9_9SPHI</name>
<dbReference type="OrthoDB" id="886692at2"/>
<protein>
    <submittedName>
        <fullName evidence="2">Uncharacterized protein</fullName>
    </submittedName>
</protein>
<keyword evidence="1" id="KW-0472">Membrane</keyword>
<organism evidence="2 3">
    <name type="scientific">Pedobacter polaris</name>
    <dbReference type="NCBI Taxonomy" id="2571273"/>
    <lineage>
        <taxon>Bacteria</taxon>
        <taxon>Pseudomonadati</taxon>
        <taxon>Bacteroidota</taxon>
        <taxon>Sphingobacteriia</taxon>
        <taxon>Sphingobacteriales</taxon>
        <taxon>Sphingobacteriaceae</taxon>
        <taxon>Pedobacter</taxon>
    </lineage>
</organism>
<reference evidence="2 3" key="1">
    <citation type="submission" date="2019-04" db="EMBL/GenBank/DDBJ databases">
        <title>Pedobacter sp. RP-3-22 sp. nov., isolated from Arctic soil.</title>
        <authorList>
            <person name="Dahal R.H."/>
            <person name="Kim D.-U."/>
        </authorList>
    </citation>
    <scope>NUCLEOTIDE SEQUENCE [LARGE SCALE GENOMIC DNA]</scope>
    <source>
        <strain evidence="2 3">RP-3-22</strain>
    </source>
</reference>
<sequence>MKEDKENRSPHILNTSANLLGFCFIVLTSVKISKLEESSYIDEGAALAIIVFMCSCILSFLSMRSSTSRSTKMERVADILFLFGLIVLFITTMLIAFNIIK</sequence>
<accession>A0A4U1CSY9</accession>
<dbReference type="RefSeq" id="WP_136841188.1">
    <property type="nucleotide sequence ID" value="NZ_SWBR01000002.1"/>
</dbReference>
<evidence type="ECO:0000313" key="3">
    <source>
        <dbReference type="Proteomes" id="UP000309488"/>
    </source>
</evidence>
<proteinExistence type="predicted"/>
<keyword evidence="3" id="KW-1185">Reference proteome</keyword>
<evidence type="ECO:0000256" key="1">
    <source>
        <dbReference type="SAM" id="Phobius"/>
    </source>
</evidence>
<dbReference type="EMBL" id="SWBR01000002">
    <property type="protein sequence ID" value="TKC10893.1"/>
    <property type="molecule type" value="Genomic_DNA"/>
</dbReference>
<keyword evidence="1" id="KW-0812">Transmembrane</keyword>
<dbReference type="AlphaFoldDB" id="A0A4U1CSY9"/>
<feature type="transmembrane region" description="Helical" evidence="1">
    <location>
        <begin position="12"/>
        <end position="32"/>
    </location>
</feature>
<feature type="transmembrane region" description="Helical" evidence="1">
    <location>
        <begin position="44"/>
        <end position="64"/>
    </location>
</feature>
<gene>
    <name evidence="2" type="ORF">FA048_12045</name>
</gene>
<feature type="transmembrane region" description="Helical" evidence="1">
    <location>
        <begin position="76"/>
        <end position="100"/>
    </location>
</feature>
<evidence type="ECO:0000313" key="2">
    <source>
        <dbReference type="EMBL" id="TKC10893.1"/>
    </source>
</evidence>
<keyword evidence="1" id="KW-1133">Transmembrane helix</keyword>